<dbReference type="Proteomes" id="UP001337723">
    <property type="component" value="Chromosome"/>
</dbReference>
<name>A0AA48H3R8_9RHOB</name>
<dbReference type="RefSeq" id="WP_338274066.1">
    <property type="nucleotide sequence ID" value="NZ_AP027266.1"/>
</dbReference>
<dbReference type="AlphaFoldDB" id="A0AA48H3R8"/>
<evidence type="ECO:0000313" key="1">
    <source>
        <dbReference type="EMBL" id="BDW84305.1"/>
    </source>
</evidence>
<organism evidence="1 2">
    <name type="scientific">Roseicyclus marinus</name>
    <dbReference type="NCBI Taxonomy" id="2161673"/>
    <lineage>
        <taxon>Bacteria</taxon>
        <taxon>Pseudomonadati</taxon>
        <taxon>Pseudomonadota</taxon>
        <taxon>Alphaproteobacteria</taxon>
        <taxon>Rhodobacterales</taxon>
        <taxon>Roseobacteraceae</taxon>
        <taxon>Roseicyclus</taxon>
    </lineage>
</organism>
<protein>
    <submittedName>
        <fullName evidence="1">Uncharacterized protein</fullName>
    </submittedName>
</protein>
<proteinExistence type="predicted"/>
<reference evidence="1 2" key="1">
    <citation type="submission" date="2023-01" db="EMBL/GenBank/DDBJ databases">
        <title>Complete genome sequence of Roseicyclus marinus strain Dej080120_10.</title>
        <authorList>
            <person name="Ueki S."/>
            <person name="Maruyama F."/>
        </authorList>
    </citation>
    <scope>NUCLEOTIDE SEQUENCE [LARGE SCALE GENOMIC DNA]</scope>
    <source>
        <strain evidence="1 2">Dej080120_10</strain>
    </source>
</reference>
<dbReference type="EMBL" id="AP027266">
    <property type="protein sequence ID" value="BDW84305.1"/>
    <property type="molecule type" value="Genomic_DNA"/>
</dbReference>
<sequence length="105" mass="11181">MTYDDATEALLERVLEALTHAEGDDTVFLDSLSDLDRDTRALALIRALLAADASIAEVFSGSDTARALARTAALALTGRADRIEAEAPDLAPVRLSRILEDIGRG</sequence>
<dbReference type="KEGG" id="rmai:MACH21_04820"/>
<accession>A0AA48H3R8</accession>
<keyword evidence="2" id="KW-1185">Reference proteome</keyword>
<evidence type="ECO:0000313" key="2">
    <source>
        <dbReference type="Proteomes" id="UP001337723"/>
    </source>
</evidence>
<gene>
    <name evidence="1" type="ORF">MACH21_04820</name>
</gene>